<feature type="compositionally biased region" description="Acidic residues" evidence="2">
    <location>
        <begin position="77"/>
        <end position="130"/>
    </location>
</feature>
<dbReference type="GO" id="GO:0006357">
    <property type="term" value="P:regulation of transcription by RNA polymerase II"/>
    <property type="evidence" value="ECO:0007669"/>
    <property type="project" value="TreeGrafter"/>
</dbReference>
<dbReference type="OrthoDB" id="5783963at2759"/>
<dbReference type="InterPro" id="IPR012617">
    <property type="entry name" value="AATF_C"/>
</dbReference>
<name>A0A9P1MVV8_9PELO</name>
<reference evidence="5" key="1">
    <citation type="submission" date="2022-11" db="EMBL/GenBank/DDBJ databases">
        <authorList>
            <person name="Kikuchi T."/>
        </authorList>
    </citation>
    <scope>NUCLEOTIDE SEQUENCE</scope>
    <source>
        <strain evidence="5">PS1010</strain>
    </source>
</reference>
<evidence type="ECO:0000256" key="2">
    <source>
        <dbReference type="SAM" id="MobiDB-lite"/>
    </source>
</evidence>
<dbReference type="Pfam" id="PF08164">
    <property type="entry name" value="TRAUB"/>
    <property type="match status" value="1"/>
</dbReference>
<evidence type="ECO:0000259" key="4">
    <source>
        <dbReference type="Pfam" id="PF13339"/>
    </source>
</evidence>
<organism evidence="5 6">
    <name type="scientific">Caenorhabditis angaria</name>
    <dbReference type="NCBI Taxonomy" id="860376"/>
    <lineage>
        <taxon>Eukaryota</taxon>
        <taxon>Metazoa</taxon>
        <taxon>Ecdysozoa</taxon>
        <taxon>Nematoda</taxon>
        <taxon>Chromadorea</taxon>
        <taxon>Rhabditida</taxon>
        <taxon>Rhabditina</taxon>
        <taxon>Rhabditomorpha</taxon>
        <taxon>Rhabditoidea</taxon>
        <taxon>Rhabditidae</taxon>
        <taxon>Peloderinae</taxon>
        <taxon>Caenorhabditis</taxon>
    </lineage>
</organism>
<evidence type="ECO:0000313" key="6">
    <source>
        <dbReference type="Proteomes" id="UP001152747"/>
    </source>
</evidence>
<dbReference type="AlphaFoldDB" id="A0A9P1MVV8"/>
<dbReference type="InterPro" id="IPR025160">
    <property type="entry name" value="AATF"/>
</dbReference>
<dbReference type="EMBL" id="CANHGI010000001">
    <property type="protein sequence ID" value="CAI5437873.1"/>
    <property type="molecule type" value="Genomic_DNA"/>
</dbReference>
<evidence type="ECO:0000256" key="1">
    <source>
        <dbReference type="ARBA" id="ARBA00008966"/>
    </source>
</evidence>
<evidence type="ECO:0000313" key="5">
    <source>
        <dbReference type="EMBL" id="CAI5437873.1"/>
    </source>
</evidence>
<evidence type="ECO:0000259" key="3">
    <source>
        <dbReference type="Pfam" id="PF08164"/>
    </source>
</evidence>
<dbReference type="PANTHER" id="PTHR15565">
    <property type="entry name" value="AATF PROTEIN APOPTOSIS ANTAGONIZING TRANSCRIPTION FACTOR"/>
    <property type="match status" value="1"/>
</dbReference>
<comment type="caution">
    <text evidence="5">The sequence shown here is derived from an EMBL/GenBank/DDBJ whole genome shotgun (WGS) entry which is preliminary data.</text>
</comment>
<dbReference type="PANTHER" id="PTHR15565:SF0">
    <property type="entry name" value="PROTEIN AATF"/>
    <property type="match status" value="1"/>
</dbReference>
<dbReference type="Proteomes" id="UP001152747">
    <property type="component" value="Unassembled WGS sequence"/>
</dbReference>
<feature type="region of interest" description="Disordered" evidence="2">
    <location>
        <begin position="222"/>
        <end position="272"/>
    </location>
</feature>
<proteinExistence type="inferred from homology"/>
<feature type="compositionally biased region" description="Acidic residues" evidence="2">
    <location>
        <begin position="226"/>
        <end position="261"/>
    </location>
</feature>
<dbReference type="InterPro" id="IPR039223">
    <property type="entry name" value="AATF/Bfr2"/>
</dbReference>
<dbReference type="GO" id="GO:0005730">
    <property type="term" value="C:nucleolus"/>
    <property type="evidence" value="ECO:0007669"/>
    <property type="project" value="TreeGrafter"/>
</dbReference>
<evidence type="ECO:0008006" key="7">
    <source>
        <dbReference type="Google" id="ProtNLM"/>
    </source>
</evidence>
<feature type="domain" description="AATF leucine zipper-containing" evidence="4">
    <location>
        <begin position="145"/>
        <end position="303"/>
    </location>
</feature>
<keyword evidence="6" id="KW-1185">Reference proteome</keyword>
<dbReference type="Pfam" id="PF13339">
    <property type="entry name" value="AATF-Che1"/>
    <property type="match status" value="1"/>
</dbReference>
<protein>
    <recommendedName>
        <fullName evidence="7">Protein AATF</fullName>
    </recommendedName>
</protein>
<feature type="region of interest" description="Disordered" evidence="2">
    <location>
        <begin position="38"/>
        <end position="145"/>
    </location>
</feature>
<accession>A0A9P1MVV8</accession>
<comment type="similarity">
    <text evidence="1">Belongs to the AATF family.</text>
</comment>
<gene>
    <name evidence="5" type="ORF">CAMP_LOCUS510</name>
</gene>
<feature type="domain" description="Apoptosis-antagonizing transcription factor C-terminal" evidence="3">
    <location>
        <begin position="374"/>
        <end position="462"/>
    </location>
</feature>
<sequence length="463" mass="52486">MSLLDEISKLTTPAAALPDIEDDDYDGTSARKIVPKSKAKFPQINFEEGKYAGKKVSRSEIFGDSTEMSGLGRKVEDSDEGEDEEDEEEEEENVSEIEEGSEEEDVDDEEEGDSENDDEEDEENENEEENTGITTLPIEVDQSNDKAECIQNQRKVWDDIMYTNIRIHALLNATNQMPRGETRKQLMNSADEQTKQNIAKSMKNVAKLRQLLKEACECFAEKTGGDDDDDDEEIPSDEDIGDLNSDLEDEDGEDEEEDEESETPKKSAVEQGVSVEGLGKFLRKHDEDFDKFRATTITKWYNRTKLLNAKSANNADFSGFEKGSVLSQISKVLNDEGKLLKKVRTIRSGNARIGAEETNSQGIDNEIFDDNDFYQILLKQMIESRNNTMNTSEDGADMTRSYMELQNMFSNNKKKRDVTALSSKDRKLKYEPIAKLINFYPANPSVVTWSHESRNELFKSLFS</sequence>